<sequence>MGAFGGKTIRALAVTLGAGALLSTAVGTASAWPIPITGQQQSFINQARGAGFPGDDDQVLTAGLQACRLLYTGQGTQGAAGSLAGQYGTSPEQAASLVNAAHGIMCTQAPG</sequence>
<keyword evidence="4" id="KW-1185">Reference proteome</keyword>
<geneLocation type="plasmid" evidence="3 4">
    <name>unnamed2</name>
</geneLocation>
<proteinExistence type="predicted"/>
<dbReference type="Proteomes" id="UP000501849">
    <property type="component" value="Plasmid unnamed2"/>
</dbReference>
<feature type="chain" id="PRO_5026286111" evidence="1">
    <location>
        <begin position="32"/>
        <end position="111"/>
    </location>
</feature>
<dbReference type="Pfam" id="PF05305">
    <property type="entry name" value="DUF732"/>
    <property type="match status" value="1"/>
</dbReference>
<dbReference type="AlphaFoldDB" id="A0A6H0RZL2"/>
<dbReference type="EMBL" id="CP038798">
    <property type="protein sequence ID" value="QIV79901.1"/>
    <property type="molecule type" value="Genomic_DNA"/>
</dbReference>
<evidence type="ECO:0000259" key="2">
    <source>
        <dbReference type="Pfam" id="PF05305"/>
    </source>
</evidence>
<dbReference type="RefSeq" id="WP_168140628.1">
    <property type="nucleotide sequence ID" value="NZ_CP038798.1"/>
</dbReference>
<name>A0A6H0RZL2_9MYCO</name>
<evidence type="ECO:0000256" key="1">
    <source>
        <dbReference type="SAM" id="SignalP"/>
    </source>
</evidence>
<feature type="signal peptide" evidence="1">
    <location>
        <begin position="1"/>
        <end position="31"/>
    </location>
</feature>
<accession>A0A6H0RZL2</accession>
<evidence type="ECO:0000313" key="4">
    <source>
        <dbReference type="Proteomes" id="UP000501849"/>
    </source>
</evidence>
<evidence type="ECO:0000313" key="3">
    <source>
        <dbReference type="EMBL" id="QIV79901.1"/>
    </source>
</evidence>
<gene>
    <name evidence="3" type="ORF">EXE63_02530</name>
</gene>
<keyword evidence="3" id="KW-0614">Plasmid</keyword>
<dbReference type="KEGG" id="mfre:EXE63_02530"/>
<keyword evidence="1" id="KW-0732">Signal</keyword>
<organism evidence="3 4">
    <name type="scientific">Mycolicibacterium frederiksbergense</name>
    <dbReference type="NCBI Taxonomy" id="117567"/>
    <lineage>
        <taxon>Bacteria</taxon>
        <taxon>Bacillati</taxon>
        <taxon>Actinomycetota</taxon>
        <taxon>Actinomycetes</taxon>
        <taxon>Mycobacteriales</taxon>
        <taxon>Mycobacteriaceae</taxon>
        <taxon>Mycolicibacterium</taxon>
    </lineage>
</organism>
<protein>
    <submittedName>
        <fullName evidence="3">DUF732 domain-containing protein</fullName>
    </submittedName>
</protein>
<reference evidence="3 4" key="1">
    <citation type="submission" date="2019-04" db="EMBL/GenBank/DDBJ databases">
        <title>Draft, Whole-Genome Sequence of the Anthracene-degrading Mycobacterium frederiksbergense LB501T, Isolated from a Polycyclic Aromatic Hydrocarbon (PAH)-Contaminated Soil.</title>
        <authorList>
            <person name="Augelletti F."/>
        </authorList>
    </citation>
    <scope>NUCLEOTIDE SEQUENCE [LARGE SCALE GENOMIC DNA]</scope>
    <source>
        <strain evidence="3 4">LB 501T</strain>
        <plasmid evidence="3 4">unnamed2</plasmid>
    </source>
</reference>
<dbReference type="InterPro" id="IPR007969">
    <property type="entry name" value="DUF732"/>
</dbReference>
<feature type="domain" description="DUF732" evidence="2">
    <location>
        <begin position="40"/>
        <end position="108"/>
    </location>
</feature>